<dbReference type="EMBL" id="UFSZ01000001">
    <property type="protein sequence ID" value="SUV16637.1"/>
    <property type="molecule type" value="Genomic_DNA"/>
</dbReference>
<organism evidence="2 4">
    <name type="scientific">Lysinibacillus sphaericus</name>
    <name type="common">Bacillus sphaericus</name>
    <dbReference type="NCBI Taxonomy" id="1421"/>
    <lineage>
        <taxon>Bacteria</taxon>
        <taxon>Bacillati</taxon>
        <taxon>Bacillota</taxon>
        <taxon>Bacilli</taxon>
        <taxon>Bacillales</taxon>
        <taxon>Bacillaceae</taxon>
        <taxon>Lysinibacillus</taxon>
    </lineage>
</organism>
<dbReference type="Proteomes" id="UP000255295">
    <property type="component" value="Unassembled WGS sequence"/>
</dbReference>
<dbReference type="InterPro" id="IPR048427">
    <property type="entry name" value="YpoC"/>
</dbReference>
<dbReference type="Pfam" id="PF21747">
    <property type="entry name" value="YpoC"/>
    <property type="match status" value="1"/>
</dbReference>
<evidence type="ECO:0000313" key="3">
    <source>
        <dbReference type="EMBL" id="SUV16637.1"/>
    </source>
</evidence>
<protein>
    <recommendedName>
        <fullName evidence="1">YpoC-like domain-containing protein</fullName>
    </recommendedName>
</protein>
<evidence type="ECO:0000313" key="5">
    <source>
        <dbReference type="Proteomes" id="UP000255295"/>
    </source>
</evidence>
<dbReference type="EMBL" id="CP019980">
    <property type="protein sequence ID" value="AVK97461.1"/>
    <property type="molecule type" value="Genomic_DNA"/>
</dbReference>
<name>A0A2S0K290_LYSSH</name>
<evidence type="ECO:0000313" key="4">
    <source>
        <dbReference type="Proteomes" id="UP000238825"/>
    </source>
</evidence>
<dbReference type="GeneID" id="48277482"/>
<reference evidence="2 4" key="1">
    <citation type="submission" date="2017-03" db="EMBL/GenBank/DDBJ databases">
        <title>The whole genome sequencing and assembly of Lysinibacillus sphaericus DSM 28T strain.</title>
        <authorList>
            <person name="Lee Y.-J."/>
            <person name="Yi H."/>
            <person name="Bahn Y.-S."/>
            <person name="Kim J.F."/>
            <person name="Lee D.-W."/>
        </authorList>
    </citation>
    <scope>NUCLEOTIDE SEQUENCE [LARGE SCALE GENOMIC DNA]</scope>
    <source>
        <strain evidence="2 4">DSM 28</strain>
    </source>
</reference>
<accession>A0A2S0K290</accession>
<dbReference type="RefSeq" id="WP_024363364.1">
    <property type="nucleotide sequence ID" value="NZ_BJNS01000053.1"/>
</dbReference>
<sequence length="104" mass="12098">MNIDAITKEKIDEWFAEWALLEAQIHAAHQARNGKAKGLMEEAIRLFERLVNEAGEEVLPINGVERLTFIKTKPGQYACYRQIDELFKETKKRTARLRLQATKR</sequence>
<feature type="domain" description="YpoC-like" evidence="1">
    <location>
        <begin position="9"/>
        <end position="100"/>
    </location>
</feature>
<dbReference type="Proteomes" id="UP000238825">
    <property type="component" value="Chromosome"/>
</dbReference>
<dbReference type="AlphaFoldDB" id="A0A2S0K290"/>
<evidence type="ECO:0000313" key="2">
    <source>
        <dbReference type="EMBL" id="AVK97461.1"/>
    </source>
</evidence>
<reference evidence="3 5" key="2">
    <citation type="submission" date="2018-06" db="EMBL/GenBank/DDBJ databases">
        <authorList>
            <consortium name="Pathogen Informatics"/>
            <person name="Doyle S."/>
        </authorList>
    </citation>
    <scope>NUCLEOTIDE SEQUENCE [LARGE SCALE GENOMIC DNA]</scope>
    <source>
        <strain evidence="3 5">NCTC10338</strain>
    </source>
</reference>
<evidence type="ECO:0000259" key="1">
    <source>
        <dbReference type="Pfam" id="PF21747"/>
    </source>
</evidence>
<gene>
    <name evidence="3" type="primary">ypoC</name>
    <name evidence="2" type="ORF">LS41612_14865</name>
    <name evidence="3" type="ORF">NCTC10338_01719</name>
</gene>
<proteinExistence type="predicted"/>